<evidence type="ECO:0000256" key="1">
    <source>
        <dbReference type="ARBA" id="ARBA00004651"/>
    </source>
</evidence>
<dbReference type="Proteomes" id="UP001230145">
    <property type="component" value="Unassembled WGS sequence"/>
</dbReference>
<evidence type="ECO:0000256" key="6">
    <source>
        <dbReference type="ARBA" id="ARBA00023065"/>
    </source>
</evidence>
<keyword evidence="5 8" id="KW-1133">Transmembrane helix</keyword>
<keyword evidence="4 8" id="KW-0812">Transmembrane</keyword>
<feature type="transmembrane region" description="Helical" evidence="8">
    <location>
        <begin position="212"/>
        <end position="230"/>
    </location>
</feature>
<feature type="transmembrane region" description="Helical" evidence="8">
    <location>
        <begin position="171"/>
        <end position="191"/>
    </location>
</feature>
<dbReference type="InterPro" id="IPR003445">
    <property type="entry name" value="Cat_transpt"/>
</dbReference>
<protein>
    <submittedName>
        <fullName evidence="10">Potassium uptake TrkH family protein</fullName>
    </submittedName>
</protein>
<feature type="transmembrane region" description="Helical" evidence="8">
    <location>
        <begin position="327"/>
        <end position="352"/>
    </location>
</feature>
<feature type="transmembrane region" description="Helical" evidence="8">
    <location>
        <begin position="104"/>
        <end position="128"/>
    </location>
</feature>
<accession>A0ABT9PL94</accession>
<organism evidence="10 11">
    <name type="scientific">Trueperella abortisuis</name>
    <dbReference type="NCBI Taxonomy" id="445930"/>
    <lineage>
        <taxon>Bacteria</taxon>
        <taxon>Bacillati</taxon>
        <taxon>Actinomycetota</taxon>
        <taxon>Actinomycetes</taxon>
        <taxon>Actinomycetales</taxon>
        <taxon>Actinomycetaceae</taxon>
        <taxon>Trueperella</taxon>
    </lineage>
</organism>
<evidence type="ECO:0000313" key="9">
    <source>
        <dbReference type="EMBL" id="MDP9831328.1"/>
    </source>
</evidence>
<evidence type="ECO:0000256" key="3">
    <source>
        <dbReference type="ARBA" id="ARBA00022475"/>
    </source>
</evidence>
<keyword evidence="7 8" id="KW-0472">Membrane</keyword>
<feature type="transmembrane region" description="Helical" evidence="8">
    <location>
        <begin position="279"/>
        <end position="306"/>
    </location>
</feature>
<evidence type="ECO:0000256" key="7">
    <source>
        <dbReference type="ARBA" id="ARBA00023136"/>
    </source>
</evidence>
<dbReference type="PANTHER" id="PTHR32024:SF1">
    <property type="entry name" value="KTR SYSTEM POTASSIUM UPTAKE PROTEIN B"/>
    <property type="match status" value="1"/>
</dbReference>
<dbReference type="PANTHER" id="PTHR32024">
    <property type="entry name" value="TRK SYSTEM POTASSIUM UPTAKE PROTEIN TRKG-RELATED"/>
    <property type="match status" value="1"/>
</dbReference>
<dbReference type="Pfam" id="PF02386">
    <property type="entry name" value="TrkH"/>
    <property type="match status" value="1"/>
</dbReference>
<keyword evidence="6" id="KW-0406">Ion transport</keyword>
<evidence type="ECO:0000256" key="5">
    <source>
        <dbReference type="ARBA" id="ARBA00022989"/>
    </source>
</evidence>
<keyword evidence="3" id="KW-1003">Cell membrane</keyword>
<sequence>MSLIVIGTILLATPWASAGPPVAILDALFTATSSVCLTGLITLDTATAWTPFGQGVIMMLVQFGGLGIMTVACLLSILLGARLGLRRRLSAGAEGRGNLGDVRWIVNATVVFTLAIEAIIFVFLTLRFRLGYGYSWARAAWEGLFHSITSFNNAGFALYSDNVMGFAADGLVLLPLSFGLIVGGLGFPVLLETYRRLRTPKYRRRRWSLTAVFTWMGTVVLIVGGVALMLTEWNGVLAGFDTPGRLLNAFFAAVSPRTAGFNAIDYAQARPQTLLGTDVLMFIGAGSGGTAGGIKITTLGVLVATIGAEARGRRVVTARGRTLSRRVIGQALSVTFAAVGLVVGATFLILALSPGFTLDQVLFETTSAFGTVGLSTGITPSLPRYAQLVLIFLMFAGRVGPLGLATTLAGKVTNRLYEYPEERPAIG</sequence>
<comment type="subcellular location">
    <subcellularLocation>
        <location evidence="1">Cell membrane</location>
        <topology evidence="1">Multi-pass membrane protein</topology>
    </subcellularLocation>
</comment>
<feature type="transmembrane region" description="Helical" evidence="8">
    <location>
        <begin position="56"/>
        <end position="84"/>
    </location>
</feature>
<dbReference type="EMBL" id="JAUSQL010000001">
    <property type="protein sequence ID" value="MDP9833496.1"/>
    <property type="molecule type" value="Genomic_DNA"/>
</dbReference>
<evidence type="ECO:0000313" key="10">
    <source>
        <dbReference type="EMBL" id="MDP9833496.1"/>
    </source>
</evidence>
<keyword evidence="11" id="KW-1185">Reference proteome</keyword>
<comment type="caution">
    <text evidence="10">The sequence shown here is derived from an EMBL/GenBank/DDBJ whole genome shotgun (WGS) entry which is preliminary data.</text>
</comment>
<evidence type="ECO:0000313" key="11">
    <source>
        <dbReference type="Proteomes" id="UP001230145"/>
    </source>
</evidence>
<reference evidence="10 11" key="1">
    <citation type="submission" date="2023-07" db="EMBL/GenBank/DDBJ databases">
        <title>Sequencing the genomes of 1000 actinobacteria strains.</title>
        <authorList>
            <person name="Klenk H.-P."/>
        </authorList>
    </citation>
    <scope>NUCLEOTIDE SEQUENCE [LARGE SCALE GENOMIC DNA]</scope>
    <source>
        <strain evidence="10 11">DSM 19515</strain>
    </source>
</reference>
<gene>
    <name evidence="9" type="ORF">J2S45_000007</name>
    <name evidence="10" type="ORF">J2S45_002175</name>
</gene>
<name>A0ABT9PL94_9ACTO</name>
<feature type="transmembrane region" description="Helical" evidence="8">
    <location>
        <begin position="28"/>
        <end position="49"/>
    </location>
</feature>
<evidence type="ECO:0000256" key="4">
    <source>
        <dbReference type="ARBA" id="ARBA00022692"/>
    </source>
</evidence>
<proteinExistence type="predicted"/>
<feature type="transmembrane region" description="Helical" evidence="8">
    <location>
        <begin position="385"/>
        <end position="409"/>
    </location>
</feature>
<keyword evidence="2" id="KW-0813">Transport</keyword>
<dbReference type="EMBL" id="JAUSQL010000001">
    <property type="protein sequence ID" value="MDP9831328.1"/>
    <property type="molecule type" value="Genomic_DNA"/>
</dbReference>
<evidence type="ECO:0000256" key="8">
    <source>
        <dbReference type="SAM" id="Phobius"/>
    </source>
</evidence>
<evidence type="ECO:0000256" key="2">
    <source>
        <dbReference type="ARBA" id="ARBA00022448"/>
    </source>
</evidence>